<dbReference type="InterPro" id="IPR002415">
    <property type="entry name" value="H/ACA_rnp_Nhp2-like"/>
</dbReference>
<dbReference type="PANTHER" id="PTHR23105">
    <property type="entry name" value="RIBOSOMAL PROTEIN L7AE FAMILY MEMBER"/>
    <property type="match status" value="1"/>
</dbReference>
<feature type="domain" description="Ribosomal protein eL8/eL30/eS12/Gadd45" evidence="7">
    <location>
        <begin position="24"/>
        <end position="79"/>
    </location>
</feature>
<dbReference type="GO" id="GO:0003723">
    <property type="term" value="F:RNA binding"/>
    <property type="evidence" value="ECO:0007669"/>
    <property type="project" value="UniProtKB-UniRule"/>
</dbReference>
<reference evidence="8 9" key="1">
    <citation type="submission" date="2020-10" db="EMBL/GenBank/DDBJ databases">
        <title>Plant Genome Project.</title>
        <authorList>
            <person name="Zhang R.-G."/>
        </authorList>
    </citation>
    <scope>NUCLEOTIDE SEQUENCE [LARGE SCALE GENOMIC DNA]</scope>
    <source>
        <strain evidence="8">FAFU-HL-1</strain>
        <tissue evidence="8">Leaf</tissue>
    </source>
</reference>
<evidence type="ECO:0000256" key="4">
    <source>
        <dbReference type="ARBA" id="ARBA00023242"/>
    </source>
</evidence>
<evidence type="ECO:0000256" key="5">
    <source>
        <dbReference type="ARBA" id="ARBA00023274"/>
    </source>
</evidence>
<sequence length="124" mass="13798">MTVEAVNPKAHPLEDAQLTLTTLDAVQQAADYKQLKKGANEATKILNRGTSEFAVMTAVTEPVEILLHLPLLAEEKNVLLHLPLLAEEKNVPLVFVPSKQAFGRAWYRQTDCNILADKSNEIFF</sequence>
<evidence type="ECO:0000313" key="8">
    <source>
        <dbReference type="EMBL" id="KAF9678088.1"/>
    </source>
</evidence>
<gene>
    <name evidence="8" type="ORF">SADUNF_Sadunf08G0175500</name>
</gene>
<evidence type="ECO:0000259" key="7">
    <source>
        <dbReference type="Pfam" id="PF01248"/>
    </source>
</evidence>
<protein>
    <recommendedName>
        <fullName evidence="6">H/ACA ribonucleoprotein complex subunit 2</fullName>
    </recommendedName>
    <alternativeName>
        <fullName evidence="6">Nucleolar protein family A member 2</fullName>
    </alternativeName>
</protein>
<dbReference type="InterPro" id="IPR029064">
    <property type="entry name" value="Ribosomal_eL30-like_sf"/>
</dbReference>
<dbReference type="PRINTS" id="PR00883">
    <property type="entry name" value="NUCLEARHMG"/>
</dbReference>
<dbReference type="SUPFAM" id="SSF55315">
    <property type="entry name" value="L30e-like"/>
    <property type="match status" value="2"/>
</dbReference>
<dbReference type="EMBL" id="JADGMS010000008">
    <property type="protein sequence ID" value="KAF9678088.1"/>
    <property type="molecule type" value="Genomic_DNA"/>
</dbReference>
<comment type="function">
    <text evidence="6">Common component of the spliceosome and rRNA processing machinery.</text>
</comment>
<keyword evidence="5 6" id="KW-0687">Ribonucleoprotein</keyword>
<dbReference type="AlphaFoldDB" id="A0A835JXZ1"/>
<dbReference type="GO" id="GO:0031120">
    <property type="term" value="P:snRNA pseudouridine synthesis"/>
    <property type="evidence" value="ECO:0007669"/>
    <property type="project" value="UniProtKB-UniRule"/>
</dbReference>
<organism evidence="8 9">
    <name type="scientific">Salix dunnii</name>
    <dbReference type="NCBI Taxonomy" id="1413687"/>
    <lineage>
        <taxon>Eukaryota</taxon>
        <taxon>Viridiplantae</taxon>
        <taxon>Streptophyta</taxon>
        <taxon>Embryophyta</taxon>
        <taxon>Tracheophyta</taxon>
        <taxon>Spermatophyta</taxon>
        <taxon>Magnoliopsida</taxon>
        <taxon>eudicotyledons</taxon>
        <taxon>Gunneridae</taxon>
        <taxon>Pentapetalae</taxon>
        <taxon>rosids</taxon>
        <taxon>fabids</taxon>
        <taxon>Malpighiales</taxon>
        <taxon>Salicaceae</taxon>
        <taxon>Saliceae</taxon>
        <taxon>Salix</taxon>
    </lineage>
</organism>
<dbReference type="Gene3D" id="3.30.1330.30">
    <property type="match status" value="2"/>
</dbReference>
<keyword evidence="9" id="KW-1185">Reference proteome</keyword>
<dbReference type="Pfam" id="PF01248">
    <property type="entry name" value="Ribosomal_L7Ae"/>
    <property type="match status" value="2"/>
</dbReference>
<dbReference type="Proteomes" id="UP000657918">
    <property type="component" value="Chromosome 8"/>
</dbReference>
<dbReference type="InterPro" id="IPR050257">
    <property type="entry name" value="eL8/uL1-like"/>
</dbReference>
<evidence type="ECO:0000256" key="6">
    <source>
        <dbReference type="RuleBase" id="RU366039"/>
    </source>
</evidence>
<comment type="subcellular location">
    <subcellularLocation>
        <location evidence="1 6">Nucleus</location>
        <location evidence="1 6">Nucleolus</location>
    </subcellularLocation>
</comment>
<proteinExistence type="inferred from homology"/>
<dbReference type="PRINTS" id="PR00881">
    <property type="entry name" value="L7ARS6FAMILY"/>
</dbReference>
<dbReference type="OrthoDB" id="1924699at2759"/>
<dbReference type="InterPro" id="IPR018492">
    <property type="entry name" value="Ribosomal_eL8/Nhp2"/>
</dbReference>
<accession>A0A835JXZ1</accession>
<dbReference type="GO" id="GO:0031429">
    <property type="term" value="C:box H/ACA snoRNP complex"/>
    <property type="evidence" value="ECO:0007669"/>
    <property type="project" value="UniProtKB-UniRule"/>
</dbReference>
<comment type="similarity">
    <text evidence="2 6">Belongs to the eukaryotic ribosomal protein eL8 family.</text>
</comment>
<evidence type="ECO:0000313" key="9">
    <source>
        <dbReference type="Proteomes" id="UP000657918"/>
    </source>
</evidence>
<name>A0A835JXZ1_9ROSI</name>
<comment type="function">
    <text evidence="6">Required for ribosome biogenesis. Part of a complex which catalyzes pseudouridylation of rRNA. This involves the isomerization of uridine such that the ribose is subsequently attached to C5, instead of the normal N1. Pseudouridine ('psi') residues may serve to stabilize the conformation of rRNAs.</text>
</comment>
<keyword evidence="4 6" id="KW-0539">Nucleus</keyword>
<evidence type="ECO:0000256" key="1">
    <source>
        <dbReference type="ARBA" id="ARBA00004604"/>
    </source>
</evidence>
<feature type="domain" description="Ribosomal protein eL8/eL30/eS12/Gadd45" evidence="7">
    <location>
        <begin position="81"/>
        <end position="120"/>
    </location>
</feature>
<comment type="caution">
    <text evidence="8">The sequence shown here is derived from an EMBL/GenBank/DDBJ whole genome shotgun (WGS) entry which is preliminary data.</text>
</comment>
<evidence type="ECO:0000256" key="3">
    <source>
        <dbReference type="ARBA" id="ARBA00022884"/>
    </source>
</evidence>
<dbReference type="InterPro" id="IPR004038">
    <property type="entry name" value="Ribosomal_eL8/eL30/eS12/Gad45"/>
</dbReference>
<dbReference type="GO" id="GO:0000398">
    <property type="term" value="P:mRNA splicing, via spliceosome"/>
    <property type="evidence" value="ECO:0007669"/>
    <property type="project" value="UniProtKB-UniRule"/>
</dbReference>
<keyword evidence="3 6" id="KW-0694">RNA-binding</keyword>
<evidence type="ECO:0000256" key="2">
    <source>
        <dbReference type="ARBA" id="ARBA00007337"/>
    </source>
</evidence>